<dbReference type="InterPro" id="IPR056123">
    <property type="entry name" value="DUF7706"/>
</dbReference>
<protein>
    <submittedName>
        <fullName evidence="1">Uncharacterized protein</fullName>
    </submittedName>
</protein>
<evidence type="ECO:0000313" key="2">
    <source>
        <dbReference type="Proteomes" id="UP000641152"/>
    </source>
</evidence>
<accession>A0ABR9DES4</accession>
<proteinExistence type="predicted"/>
<dbReference type="RefSeq" id="WP_192394396.1">
    <property type="nucleotide sequence ID" value="NZ_CAJHIU010000002.1"/>
</dbReference>
<name>A0ABR9DES4_9GAMM</name>
<evidence type="ECO:0000313" key="1">
    <source>
        <dbReference type="EMBL" id="MBD9361593.1"/>
    </source>
</evidence>
<sequence length="66" mass="7525">MTISSDEIYLSVSLSEKEAWDLAQFLKRTGFADYRSQAVDDEEAYRMMVVAEKLKSNLAVIGYSPR</sequence>
<reference evidence="1 2" key="1">
    <citation type="submission" date="2020-09" db="EMBL/GenBank/DDBJ databases">
        <title>Methylomonas albis sp. nov. and Methylomonas fluvii sp. nov.: Two cold-adapted methanotrophs from the River Elbe and an amended description of Methylovulum psychrotolerans strain Eb1.</title>
        <authorList>
            <person name="Bussmann I.K."/>
            <person name="Klings K.-W."/>
            <person name="Warnstedt J."/>
            <person name="Hoppert M."/>
            <person name="Saborowski A."/>
            <person name="Horn F."/>
            <person name="Liebner S."/>
        </authorList>
    </citation>
    <scope>NUCLEOTIDE SEQUENCE [LARGE SCALE GENOMIC DNA]</scope>
    <source>
        <strain evidence="1 2">EbB</strain>
    </source>
</reference>
<dbReference type="Proteomes" id="UP000641152">
    <property type="component" value="Unassembled WGS sequence"/>
</dbReference>
<organism evidence="1 2">
    <name type="scientific">Methylomonas fluvii</name>
    <dbReference type="NCBI Taxonomy" id="1854564"/>
    <lineage>
        <taxon>Bacteria</taxon>
        <taxon>Pseudomonadati</taxon>
        <taxon>Pseudomonadota</taxon>
        <taxon>Gammaproteobacteria</taxon>
        <taxon>Methylococcales</taxon>
        <taxon>Methylococcaceae</taxon>
        <taxon>Methylomonas</taxon>
    </lineage>
</organism>
<gene>
    <name evidence="1" type="ORF">EBB_13870</name>
</gene>
<dbReference type="EMBL" id="JACXST010000002">
    <property type="protein sequence ID" value="MBD9361593.1"/>
    <property type="molecule type" value="Genomic_DNA"/>
</dbReference>
<keyword evidence="2" id="KW-1185">Reference proteome</keyword>
<comment type="caution">
    <text evidence="1">The sequence shown here is derived from an EMBL/GenBank/DDBJ whole genome shotgun (WGS) entry which is preliminary data.</text>
</comment>
<dbReference type="Pfam" id="PF24806">
    <property type="entry name" value="DUF7706"/>
    <property type="match status" value="1"/>
</dbReference>